<dbReference type="Pfam" id="PF09605">
    <property type="entry name" value="Trep_Strep"/>
    <property type="match status" value="1"/>
</dbReference>
<organism evidence="2 3">
    <name type="scientific">Streptococcus suis</name>
    <dbReference type="NCBI Taxonomy" id="1307"/>
    <lineage>
        <taxon>Bacteria</taxon>
        <taxon>Bacillati</taxon>
        <taxon>Bacillota</taxon>
        <taxon>Bacilli</taxon>
        <taxon>Lactobacillales</taxon>
        <taxon>Streptococcaceae</taxon>
        <taxon>Streptococcus</taxon>
    </lineage>
</organism>
<keyword evidence="1" id="KW-0812">Transmembrane</keyword>
<protein>
    <recommendedName>
        <fullName evidence="4">Trep_Strep domain-containing protein</fullName>
    </recommendedName>
</protein>
<feature type="transmembrane region" description="Helical" evidence="1">
    <location>
        <begin position="114"/>
        <end position="134"/>
    </location>
</feature>
<feature type="transmembrane region" description="Helical" evidence="1">
    <location>
        <begin position="69"/>
        <end position="94"/>
    </location>
</feature>
<keyword evidence="1" id="KW-1133">Transmembrane helix</keyword>
<sequence>MKKLQVKDLMVTGAFAALYFVCVGLGTLLSLVFDRSGNMMYAPAGAALLAGPVYMLLIAKVGKPGSISLVGAVMSCFFFLSGYMMVAFLPSLTFGLLAEGLARFGNYRQKWINLLSYIVFSFGNLGPIILMWLMRDAYEASLLARGKSAEYVARVILDFTPGNVLWVSTTIILTALVSGLFGQYMVKRYFNQSGFLS</sequence>
<evidence type="ECO:0000256" key="1">
    <source>
        <dbReference type="SAM" id="Phobius"/>
    </source>
</evidence>
<dbReference type="Proteomes" id="UP000231863">
    <property type="component" value="Chromosome"/>
</dbReference>
<dbReference type="RefSeq" id="WP_100881110.1">
    <property type="nucleotide sequence ID" value="NZ_CP025043.1"/>
</dbReference>
<evidence type="ECO:0000313" key="2">
    <source>
        <dbReference type="EMBL" id="AUA18307.1"/>
    </source>
</evidence>
<feature type="transmembrane region" description="Helical" evidence="1">
    <location>
        <begin position="39"/>
        <end position="57"/>
    </location>
</feature>
<evidence type="ECO:0008006" key="4">
    <source>
        <dbReference type="Google" id="ProtNLM"/>
    </source>
</evidence>
<name>A0A2I5KLU8_STRSU</name>
<dbReference type="EMBL" id="CP025043">
    <property type="protein sequence ID" value="AUA18307.1"/>
    <property type="molecule type" value="Genomic_DNA"/>
</dbReference>
<feature type="transmembrane region" description="Helical" evidence="1">
    <location>
        <begin position="155"/>
        <end position="181"/>
    </location>
</feature>
<dbReference type="AlphaFoldDB" id="A0A2I5KLU8"/>
<gene>
    <name evidence="2" type="ORF">CWI26_01670</name>
</gene>
<keyword evidence="1" id="KW-0472">Membrane</keyword>
<proteinExistence type="predicted"/>
<dbReference type="InterPro" id="IPR011733">
    <property type="entry name" value="CHP02185_IM"/>
</dbReference>
<feature type="transmembrane region" description="Helical" evidence="1">
    <location>
        <begin position="12"/>
        <end position="33"/>
    </location>
</feature>
<dbReference type="NCBIfam" id="TIGR02185">
    <property type="entry name" value="Trep_Strep"/>
    <property type="match status" value="1"/>
</dbReference>
<accession>A0A2I5KLU8</accession>
<reference evidence="2 3" key="1">
    <citation type="submission" date="2017-11" db="EMBL/GenBank/DDBJ databases">
        <title>Genome analysis of Streptococcus suis serotype chz stain ah681.</title>
        <authorList>
            <person name="Pan Z."/>
            <person name="Zhang Y."/>
            <person name="Ma J."/>
            <person name="Lu P."/>
            <person name="Zhu Y."/>
            <person name="Zhong X."/>
            <person name="Dong W."/>
            <person name="Lu C."/>
            <person name="Yao H."/>
        </authorList>
    </citation>
    <scope>NUCLEOTIDE SEQUENCE [LARGE SCALE GENOMIC DNA]</scope>
    <source>
        <strain evidence="2 3">AH681</strain>
    </source>
</reference>
<evidence type="ECO:0000313" key="3">
    <source>
        <dbReference type="Proteomes" id="UP000231863"/>
    </source>
</evidence>